<dbReference type="AlphaFoldDB" id="A0A7W7WNF3"/>
<dbReference type="Proteomes" id="UP000578819">
    <property type="component" value="Unassembled WGS sequence"/>
</dbReference>
<reference evidence="3 4" key="1">
    <citation type="submission" date="2020-08" db="EMBL/GenBank/DDBJ databases">
        <title>Sequencing the genomes of 1000 actinobacteria strains.</title>
        <authorList>
            <person name="Klenk H.-P."/>
        </authorList>
    </citation>
    <scope>NUCLEOTIDE SEQUENCE [LARGE SCALE GENOMIC DNA]</scope>
    <source>
        <strain evidence="3 4">DSM 45886</strain>
    </source>
</reference>
<evidence type="ECO:0000256" key="2">
    <source>
        <dbReference type="SAM" id="Phobius"/>
    </source>
</evidence>
<protein>
    <submittedName>
        <fullName evidence="3">Uncharacterized protein</fullName>
    </submittedName>
</protein>
<name>A0A7W7WNF3_9ACTN</name>
<proteinExistence type="predicted"/>
<feature type="compositionally biased region" description="Low complexity" evidence="1">
    <location>
        <begin position="71"/>
        <end position="81"/>
    </location>
</feature>
<organism evidence="3 4">
    <name type="scientific">Micromonospora polyrhachis</name>
    <dbReference type="NCBI Taxonomy" id="1282883"/>
    <lineage>
        <taxon>Bacteria</taxon>
        <taxon>Bacillati</taxon>
        <taxon>Actinomycetota</taxon>
        <taxon>Actinomycetes</taxon>
        <taxon>Micromonosporales</taxon>
        <taxon>Micromonosporaceae</taxon>
        <taxon>Micromonospora</taxon>
    </lineage>
</organism>
<dbReference type="EMBL" id="JACHJW010000001">
    <property type="protein sequence ID" value="MBB4958141.1"/>
    <property type="molecule type" value="Genomic_DNA"/>
</dbReference>
<feature type="transmembrane region" description="Helical" evidence="2">
    <location>
        <begin position="37"/>
        <end position="57"/>
    </location>
</feature>
<accession>A0A7W7WNF3</accession>
<sequence>MKPHRTDGVSLVFGLLFLGLVVWWLLAQIFDLALPPIGWFAAGGLILLGVLGLLGALRANRNPPPAPPVPASALPASVSAPHGGDDDLTAPITGPPATGLGYDGTGYDGRG</sequence>
<keyword evidence="4" id="KW-1185">Reference proteome</keyword>
<feature type="compositionally biased region" description="Gly residues" evidence="1">
    <location>
        <begin position="101"/>
        <end position="111"/>
    </location>
</feature>
<evidence type="ECO:0000256" key="1">
    <source>
        <dbReference type="SAM" id="MobiDB-lite"/>
    </source>
</evidence>
<gene>
    <name evidence="3" type="ORF">FHR38_001874</name>
</gene>
<keyword evidence="2" id="KW-0472">Membrane</keyword>
<evidence type="ECO:0000313" key="3">
    <source>
        <dbReference type="EMBL" id="MBB4958141.1"/>
    </source>
</evidence>
<evidence type="ECO:0000313" key="4">
    <source>
        <dbReference type="Proteomes" id="UP000578819"/>
    </source>
</evidence>
<keyword evidence="2" id="KW-1133">Transmembrane helix</keyword>
<comment type="caution">
    <text evidence="3">The sequence shown here is derived from an EMBL/GenBank/DDBJ whole genome shotgun (WGS) entry which is preliminary data.</text>
</comment>
<keyword evidence="2" id="KW-0812">Transmembrane</keyword>
<feature type="region of interest" description="Disordered" evidence="1">
    <location>
        <begin position="64"/>
        <end position="111"/>
    </location>
</feature>